<evidence type="ECO:0008006" key="4">
    <source>
        <dbReference type="Google" id="ProtNLM"/>
    </source>
</evidence>
<gene>
    <name evidence="2" type="ORF">JRO89_XS02G0082000</name>
</gene>
<reference evidence="2 3" key="1">
    <citation type="submission" date="2021-02" db="EMBL/GenBank/DDBJ databases">
        <title>Plant Genome Project.</title>
        <authorList>
            <person name="Zhang R.-G."/>
        </authorList>
    </citation>
    <scope>NUCLEOTIDE SEQUENCE [LARGE SCALE GENOMIC DNA]</scope>
    <source>
        <tissue evidence="2">Leaves</tissue>
    </source>
</reference>
<accession>A0ABQ8IFT9</accession>
<organism evidence="2 3">
    <name type="scientific">Xanthoceras sorbifolium</name>
    <dbReference type="NCBI Taxonomy" id="99658"/>
    <lineage>
        <taxon>Eukaryota</taxon>
        <taxon>Viridiplantae</taxon>
        <taxon>Streptophyta</taxon>
        <taxon>Embryophyta</taxon>
        <taxon>Tracheophyta</taxon>
        <taxon>Spermatophyta</taxon>
        <taxon>Magnoliopsida</taxon>
        <taxon>eudicotyledons</taxon>
        <taxon>Gunneridae</taxon>
        <taxon>Pentapetalae</taxon>
        <taxon>rosids</taxon>
        <taxon>malvids</taxon>
        <taxon>Sapindales</taxon>
        <taxon>Sapindaceae</taxon>
        <taxon>Xanthoceroideae</taxon>
        <taxon>Xanthoceras</taxon>
    </lineage>
</organism>
<name>A0ABQ8IFT9_9ROSI</name>
<evidence type="ECO:0000313" key="2">
    <source>
        <dbReference type="EMBL" id="KAH7575319.1"/>
    </source>
</evidence>
<keyword evidence="1" id="KW-0472">Membrane</keyword>
<feature type="transmembrane region" description="Helical" evidence="1">
    <location>
        <begin position="22"/>
        <end position="55"/>
    </location>
</feature>
<dbReference type="EMBL" id="JAFEMO010000002">
    <property type="protein sequence ID" value="KAH7575319.1"/>
    <property type="molecule type" value="Genomic_DNA"/>
</dbReference>
<comment type="caution">
    <text evidence="2">The sequence shown here is derived from an EMBL/GenBank/DDBJ whole genome shotgun (WGS) entry which is preliminary data.</text>
</comment>
<dbReference type="Proteomes" id="UP000827721">
    <property type="component" value="Unassembled WGS sequence"/>
</dbReference>
<evidence type="ECO:0000313" key="3">
    <source>
        <dbReference type="Proteomes" id="UP000827721"/>
    </source>
</evidence>
<keyword evidence="3" id="KW-1185">Reference proteome</keyword>
<protein>
    <recommendedName>
        <fullName evidence="4">NADH dehydrogenase subunit 6</fullName>
    </recommendedName>
</protein>
<evidence type="ECO:0000256" key="1">
    <source>
        <dbReference type="SAM" id="Phobius"/>
    </source>
</evidence>
<keyword evidence="1" id="KW-1133">Transmembrane helix</keyword>
<keyword evidence="1" id="KW-0812">Transmembrane</keyword>
<sequence length="137" mass="15753">MLTFEKSLQTVMWLSNELNGCMLLMCTAIHSSQCLLCFTVIALLISLFCGSYTLFSVTPIGSSWFHSYITVKSAFMVAASYYHYLNFLGYDGKLIFDSYHFAFVYKGGIFWFTLLCRVKTFMTMLCTADFLIVEQFM</sequence>
<proteinExistence type="predicted"/>